<evidence type="ECO:0000259" key="3">
    <source>
        <dbReference type="PROSITE" id="PS50222"/>
    </source>
</evidence>
<dbReference type="PROSITE" id="PS50222">
    <property type="entry name" value="EF_HAND_2"/>
    <property type="match status" value="4"/>
</dbReference>
<dbReference type="GO" id="GO:0072686">
    <property type="term" value="C:mitotic spindle"/>
    <property type="evidence" value="ECO:0007669"/>
    <property type="project" value="UniProtKB-ARBA"/>
</dbReference>
<dbReference type="RefSeq" id="XP_026681111.1">
    <property type="nucleotide sequence ID" value="XM_026825310.1"/>
</dbReference>
<accession>A0A3Q0IXY7</accession>
<dbReference type="GO" id="GO:0016460">
    <property type="term" value="C:myosin II complex"/>
    <property type="evidence" value="ECO:0007669"/>
    <property type="project" value="TreeGrafter"/>
</dbReference>
<organism evidence="4 5">
    <name type="scientific">Diaphorina citri</name>
    <name type="common">Asian citrus psyllid</name>
    <dbReference type="NCBI Taxonomy" id="121845"/>
    <lineage>
        <taxon>Eukaryota</taxon>
        <taxon>Metazoa</taxon>
        <taxon>Ecdysozoa</taxon>
        <taxon>Arthropoda</taxon>
        <taxon>Hexapoda</taxon>
        <taxon>Insecta</taxon>
        <taxon>Pterygota</taxon>
        <taxon>Neoptera</taxon>
        <taxon>Paraneoptera</taxon>
        <taxon>Hemiptera</taxon>
        <taxon>Sternorrhyncha</taxon>
        <taxon>Psylloidea</taxon>
        <taxon>Psyllidae</taxon>
        <taxon>Diaphorininae</taxon>
        <taxon>Diaphorina</taxon>
    </lineage>
</organism>
<feature type="domain" description="EF-hand" evidence="3">
    <location>
        <begin position="8"/>
        <end position="43"/>
    </location>
</feature>
<dbReference type="InterPro" id="IPR011992">
    <property type="entry name" value="EF-hand-dom_pair"/>
</dbReference>
<evidence type="ECO:0000313" key="7">
    <source>
        <dbReference type="RefSeq" id="XP_026681113.1"/>
    </source>
</evidence>
<dbReference type="Gene3D" id="1.10.238.10">
    <property type="entry name" value="EF-hand"/>
    <property type="match status" value="3"/>
</dbReference>
<dbReference type="OrthoDB" id="26525at2759"/>
<dbReference type="PaxDb" id="121845-A0A3Q0IXY7"/>
<dbReference type="InterPro" id="IPR050230">
    <property type="entry name" value="CALM/Myosin/TropC-like"/>
</dbReference>
<evidence type="ECO:0000256" key="1">
    <source>
        <dbReference type="ARBA" id="ARBA00022737"/>
    </source>
</evidence>
<dbReference type="OMA" id="YICADEL"/>
<keyword evidence="1" id="KW-0677">Repeat</keyword>
<evidence type="ECO:0000256" key="2">
    <source>
        <dbReference type="ARBA" id="ARBA00022837"/>
    </source>
</evidence>
<feature type="domain" description="EF-hand" evidence="3">
    <location>
        <begin position="81"/>
        <end position="116"/>
    </location>
</feature>
<dbReference type="CDD" id="cd00051">
    <property type="entry name" value="EFh"/>
    <property type="match status" value="1"/>
</dbReference>
<dbReference type="SUPFAM" id="SSF47473">
    <property type="entry name" value="EF-hand"/>
    <property type="match status" value="1"/>
</dbReference>
<dbReference type="SMART" id="SM00054">
    <property type="entry name" value="EFh"/>
    <property type="match status" value="4"/>
</dbReference>
<dbReference type="InterPro" id="IPR018247">
    <property type="entry name" value="EF_Hand_1_Ca_BS"/>
</dbReference>
<dbReference type="AlphaFoldDB" id="A0A3Q0IXY7"/>
<dbReference type="RefSeq" id="XP_026681112.1">
    <property type="nucleotide sequence ID" value="XM_026825311.1"/>
</dbReference>
<dbReference type="Pfam" id="PF13499">
    <property type="entry name" value="EF-hand_7"/>
    <property type="match status" value="2"/>
</dbReference>
<dbReference type="InterPro" id="IPR002048">
    <property type="entry name" value="EF_hand_dom"/>
</dbReference>
<keyword evidence="2" id="KW-0106">Calcium</keyword>
<dbReference type="PANTHER" id="PTHR23048:SF0">
    <property type="entry name" value="CALMODULIN LIKE 3"/>
    <property type="match status" value="1"/>
</dbReference>
<dbReference type="PROSITE" id="PS00018">
    <property type="entry name" value="EF_HAND_1"/>
    <property type="match status" value="1"/>
</dbReference>
<evidence type="ECO:0000313" key="6">
    <source>
        <dbReference type="RefSeq" id="XP_026681112.1"/>
    </source>
</evidence>
<evidence type="ECO:0000313" key="4">
    <source>
        <dbReference type="Proteomes" id="UP000079169"/>
    </source>
</evidence>
<evidence type="ECO:0000313" key="5">
    <source>
        <dbReference type="RefSeq" id="XP_026681111.1"/>
    </source>
</evidence>
<sequence length="148" mass="17050">MADQLTEEQINDFKEAFSFFNRQGDGRIPIHELGTVMRFLGLTPTEAELLDLIREIDVNQRGTIDFPEFLTVMARKLNTPDSTEEIKQAFQVFDKHKQGYICADELRHVMTTLGERLSEDEVNEMIQEADINGDGRINYEDFVTLMTS</sequence>
<reference evidence="5 6" key="1">
    <citation type="submission" date="2025-04" db="UniProtKB">
        <authorList>
            <consortium name="RefSeq"/>
        </authorList>
    </citation>
    <scope>IDENTIFICATION</scope>
</reference>
<keyword evidence="4" id="KW-1185">Reference proteome</keyword>
<dbReference type="GO" id="GO:0005509">
    <property type="term" value="F:calcium ion binding"/>
    <property type="evidence" value="ECO:0007669"/>
    <property type="project" value="InterPro"/>
</dbReference>
<gene>
    <name evidence="5 6 7" type="primary">LOC103511569</name>
</gene>
<proteinExistence type="predicted"/>
<dbReference type="STRING" id="121845.A0A3Q0IXY7"/>
<dbReference type="KEGG" id="dci:103511569"/>
<dbReference type="PANTHER" id="PTHR23048">
    <property type="entry name" value="MYOSIN LIGHT CHAIN 1, 3"/>
    <property type="match status" value="1"/>
</dbReference>
<dbReference type="FunFam" id="1.10.238.10:FF:000527">
    <property type="entry name" value="Calmodulin-3"/>
    <property type="match status" value="1"/>
</dbReference>
<dbReference type="GeneID" id="103511569"/>
<dbReference type="Proteomes" id="UP000079169">
    <property type="component" value="Unplaced"/>
</dbReference>
<dbReference type="RefSeq" id="XP_026681113.1">
    <property type="nucleotide sequence ID" value="XM_026825312.1"/>
</dbReference>
<name>A0A3Q0IXY7_DIACI</name>
<protein>
    <submittedName>
        <fullName evidence="5 6">Calmodulin-like isoform X1</fullName>
    </submittedName>
    <submittedName>
        <fullName evidence="7">Calmodulin-like isoform X2</fullName>
    </submittedName>
</protein>
<feature type="domain" description="EF-hand" evidence="3">
    <location>
        <begin position="44"/>
        <end position="79"/>
    </location>
</feature>
<feature type="domain" description="EF-hand" evidence="3">
    <location>
        <begin position="117"/>
        <end position="148"/>
    </location>
</feature>